<dbReference type="PROSITE" id="PS00396">
    <property type="entry name" value="TOPO_IA_1"/>
    <property type="match status" value="1"/>
</dbReference>
<dbReference type="CDD" id="cd03363">
    <property type="entry name" value="TOPRIM_TopoIA_TopoI"/>
    <property type="match status" value="1"/>
</dbReference>
<dbReference type="Gene3D" id="1.10.290.10">
    <property type="entry name" value="Topoisomerase I, domain 4"/>
    <property type="match status" value="1"/>
</dbReference>
<dbReference type="SMART" id="SM00437">
    <property type="entry name" value="TOP1Ac"/>
    <property type="match status" value="1"/>
</dbReference>
<dbReference type="RefSeq" id="WP_013468922.1">
    <property type="nucleotide sequence ID" value="NC_014810.2"/>
</dbReference>
<feature type="active site" description="O-(5'-phospho-DNA)-tyrosine intermediate" evidence="10">
    <location>
        <position position="324"/>
    </location>
</feature>
<keyword evidence="9 10" id="KW-0413">Isomerase</keyword>
<feature type="site" description="Interaction with DNA" evidence="10">
    <location>
        <position position="326"/>
    </location>
</feature>
<organism evidence="13 14">
    <name type="scientific">Helicobacter felis (strain ATCC 49179 / CCUG 28539 / NCTC 12436 / CS1)</name>
    <dbReference type="NCBI Taxonomy" id="936155"/>
    <lineage>
        <taxon>Bacteria</taxon>
        <taxon>Pseudomonadati</taxon>
        <taxon>Campylobacterota</taxon>
        <taxon>Epsilonproteobacteria</taxon>
        <taxon>Campylobacterales</taxon>
        <taxon>Helicobacteraceae</taxon>
        <taxon>Helicobacter</taxon>
    </lineage>
</organism>
<feature type="region of interest" description="Interaction with DNA" evidence="10">
    <location>
        <begin position="191"/>
        <end position="196"/>
    </location>
</feature>
<dbReference type="eggNOG" id="COG0550">
    <property type="taxonomic scope" value="Bacteria"/>
</dbReference>
<dbReference type="GO" id="GO:0003917">
    <property type="term" value="F:DNA topoisomerase type I (single strand cut, ATP-independent) activity"/>
    <property type="evidence" value="ECO:0007669"/>
    <property type="project" value="UniProtKB-UniRule"/>
</dbReference>
<dbReference type="InterPro" id="IPR013826">
    <property type="entry name" value="Topo_IA_cen_sub3"/>
</dbReference>
<dbReference type="CDD" id="cd00186">
    <property type="entry name" value="TOP1Ac"/>
    <property type="match status" value="1"/>
</dbReference>
<evidence type="ECO:0000256" key="9">
    <source>
        <dbReference type="ARBA" id="ARBA00023235"/>
    </source>
</evidence>
<dbReference type="STRING" id="936155.HFELIS_04680"/>
<comment type="function">
    <text evidence="10">Releases the supercoiling and torsional tension of DNA, which is introduced during the DNA replication and transcription, by transiently cleaving and rejoining one strand of the DNA duplex. Introduces a single-strand break via transesterification at a target site in duplex DNA. The scissile phosphodiester is attacked by the catalytic tyrosine of the enzyme, resulting in the formation of a DNA-(5'-phosphotyrosyl)-enzyme intermediate and the expulsion of a 3'-OH DNA strand. The free DNA strand then undergoes passage around the unbroken strand, thus removing DNA supercoils. Finally, in the religation step, the DNA 3'-OH attacks the covalent intermediate to expel the active-site tyrosine and restore the DNA phosphodiester backbone.</text>
</comment>
<feature type="site" description="Interaction with DNA" evidence="10">
    <location>
        <position position="513"/>
    </location>
</feature>
<comment type="caution">
    <text evidence="10">Lacks conserved residue(s) required for the propagation of feature annotation.</text>
</comment>
<keyword evidence="3" id="KW-0479">Metal-binding</keyword>
<feature type="domain" description="Toprim" evidence="11">
    <location>
        <begin position="5"/>
        <end position="121"/>
    </location>
</feature>
<dbReference type="SMART" id="SM00493">
    <property type="entry name" value="TOPRIM"/>
    <property type="match status" value="1"/>
</dbReference>
<feature type="site" description="Interaction with DNA" evidence="10">
    <location>
        <position position="171"/>
    </location>
</feature>
<dbReference type="InterPro" id="IPR005733">
    <property type="entry name" value="TopoI_bac-type"/>
</dbReference>
<evidence type="ECO:0000259" key="12">
    <source>
        <dbReference type="PROSITE" id="PS52039"/>
    </source>
</evidence>
<dbReference type="EC" id="5.6.2.1" evidence="10"/>
<evidence type="ECO:0000256" key="3">
    <source>
        <dbReference type="ARBA" id="ARBA00022723"/>
    </source>
</evidence>
<dbReference type="InterPro" id="IPR003602">
    <property type="entry name" value="Topo_IA_DNA-bd_dom"/>
</dbReference>
<dbReference type="PANTHER" id="PTHR42785">
    <property type="entry name" value="DNA TOPOISOMERASE, TYPE IA, CORE"/>
    <property type="match status" value="1"/>
</dbReference>
<dbReference type="Pfam" id="PF01751">
    <property type="entry name" value="Toprim"/>
    <property type="match status" value="1"/>
</dbReference>
<dbReference type="PROSITE" id="PS52039">
    <property type="entry name" value="TOPO_IA_2"/>
    <property type="match status" value="1"/>
</dbReference>
<dbReference type="PROSITE" id="PS50880">
    <property type="entry name" value="TOPRIM"/>
    <property type="match status" value="1"/>
</dbReference>
<evidence type="ECO:0000256" key="6">
    <source>
        <dbReference type="ARBA" id="ARBA00022842"/>
    </source>
</evidence>
<comment type="catalytic activity">
    <reaction evidence="1 10">
        <text>ATP-independent breakage of single-stranded DNA, followed by passage and rejoining.</text>
        <dbReference type="EC" id="5.6.2.1"/>
    </reaction>
</comment>
<dbReference type="InterPro" id="IPR028612">
    <property type="entry name" value="Topoisom_1_IA"/>
</dbReference>
<dbReference type="Gene3D" id="3.40.50.140">
    <property type="match status" value="1"/>
</dbReference>
<dbReference type="Pfam" id="PF01396">
    <property type="entry name" value="Zn_ribbon_Top1"/>
    <property type="match status" value="3"/>
</dbReference>
<dbReference type="InterPro" id="IPR013498">
    <property type="entry name" value="Topo_IA_Znf"/>
</dbReference>
<dbReference type="Gene3D" id="3.30.65.10">
    <property type="entry name" value="Bacterial Topoisomerase I, domain 1"/>
    <property type="match status" value="3"/>
</dbReference>
<evidence type="ECO:0000256" key="4">
    <source>
        <dbReference type="ARBA" id="ARBA00022771"/>
    </source>
</evidence>
<dbReference type="InterPro" id="IPR023406">
    <property type="entry name" value="Topo_IA_AS"/>
</dbReference>
<name>E7A9M6_HELFC</name>
<dbReference type="InterPro" id="IPR000380">
    <property type="entry name" value="Topo_IA"/>
</dbReference>
<proteinExistence type="inferred from homology"/>
<dbReference type="Pfam" id="PF01131">
    <property type="entry name" value="Topoisom_bac"/>
    <property type="match status" value="1"/>
</dbReference>
<keyword evidence="7 10" id="KW-0799">Topoisomerase</keyword>
<accession>E7A9M6</accession>
<dbReference type="PRINTS" id="PR00417">
    <property type="entry name" value="PRTPISMRASEI"/>
</dbReference>
<dbReference type="InterPro" id="IPR034149">
    <property type="entry name" value="TOPRIM_TopoI"/>
</dbReference>
<dbReference type="Gene3D" id="2.70.20.10">
    <property type="entry name" value="Topoisomerase I, domain 3"/>
    <property type="match status" value="1"/>
</dbReference>
<dbReference type="GO" id="GO:0006265">
    <property type="term" value="P:DNA topological change"/>
    <property type="evidence" value="ECO:0007669"/>
    <property type="project" value="UniProtKB-UniRule"/>
</dbReference>
<dbReference type="EMBL" id="FQ670179">
    <property type="protein sequence ID" value="CBY82552.1"/>
    <property type="molecule type" value="Genomic_DNA"/>
</dbReference>
<evidence type="ECO:0000259" key="11">
    <source>
        <dbReference type="PROSITE" id="PS50880"/>
    </source>
</evidence>
<keyword evidence="6" id="KW-0460">Magnesium</keyword>
<dbReference type="Gene3D" id="1.10.460.10">
    <property type="entry name" value="Topoisomerase I, domain 2"/>
    <property type="match status" value="1"/>
</dbReference>
<dbReference type="NCBIfam" id="TIGR01051">
    <property type="entry name" value="topA_bact"/>
    <property type="match status" value="1"/>
</dbReference>
<dbReference type="GO" id="GO:0008270">
    <property type="term" value="F:zinc ion binding"/>
    <property type="evidence" value="ECO:0007669"/>
    <property type="project" value="UniProtKB-KW"/>
</dbReference>
<evidence type="ECO:0000313" key="14">
    <source>
        <dbReference type="Proteomes" id="UP000007934"/>
    </source>
</evidence>
<keyword evidence="5" id="KW-0862">Zinc</keyword>
<sequence>MGKNTKLIIVESPTKAKTIAHFLDNSYEVIASKGHVRDLSKYAMGIKVQDNKFIPKYAIDKDHEEIVAQILQKAKNAQEIYIATDEDREGEAIGYHIAYLIDQAGNRSKDPLIEMRALEEQSQTKNPHPIFAFPRIVFHEITKTAILHALKHPKTLDVHKINAQLARRLLDRIVGFSLSSLLASKISKGMSAGRVQSAALKLVVDREREIKVFKPIIYYEITGTIAQASVSLQSYRHEKIKKQGLRDSKEALEMVANLSAQTYQVQEISTKEKNTPSPPPFMTSTLQQSASNQLGYSPSKTMSIAQKLYEGVMTSEGVSGVITYMRTDSLNIAKEAIESARVFIEQTYGAPYVPKKPKVYTSKNKSAQEAHEAIRPTNLAFTPAIAKDYLKPEEHKVYTLIYQRFLASQMSDARLESQSVSFACESLGAVFKASGHKLLFEGFYKVLGNGDKDTLLPSFTLHQEVRLEKLEAKECSTQPPARYSEASLIKTLESLGIGRPSTYAPTIALLLSRDYVSLQQKQLTPTPNAFSVIEILEKHFSEIVNATFSAGLEDKLDAIASHELNWQDMLLKFYTPFMAQIEEGKIQIASQKVSAPTGESCPKCGAPLVQRTGRYGVFVACSAYPKCKFIKSEVVQTEDLGVCEKCGAPMVSKRGRFGTFVACSAYPTCKNIRNEESKNTPALAKCPQCGGDVRAKRGKRGMFYGCDNYPSCKFISNYKPAPKPCPECGGLCVMKIYKTKPSVQECLQCHIQVEIEGEQV</sequence>
<dbReference type="Proteomes" id="UP000007934">
    <property type="component" value="Chromosome"/>
</dbReference>
<feature type="site" description="Interaction with DNA" evidence="10">
    <location>
        <position position="167"/>
    </location>
</feature>
<evidence type="ECO:0000256" key="1">
    <source>
        <dbReference type="ARBA" id="ARBA00000213"/>
    </source>
</evidence>
<feature type="site" description="Interaction with DNA" evidence="10">
    <location>
        <position position="35"/>
    </location>
</feature>
<keyword evidence="14" id="KW-1185">Reference proteome</keyword>
<evidence type="ECO:0000256" key="8">
    <source>
        <dbReference type="ARBA" id="ARBA00023125"/>
    </source>
</evidence>
<dbReference type="InterPro" id="IPR013824">
    <property type="entry name" value="Topo_IA_cen_sub1"/>
</dbReference>
<dbReference type="GO" id="GO:0005694">
    <property type="term" value="C:chromosome"/>
    <property type="evidence" value="ECO:0007669"/>
    <property type="project" value="InterPro"/>
</dbReference>
<protein>
    <recommendedName>
        <fullName evidence="10">DNA topoisomerase 1</fullName>
        <ecNumber evidence="10">5.6.2.1</ecNumber>
    </recommendedName>
    <alternativeName>
        <fullName evidence="10">DNA topoisomerase I</fullName>
    </alternativeName>
</protein>
<dbReference type="SUPFAM" id="SSF56712">
    <property type="entry name" value="Prokaryotic type I DNA topoisomerase"/>
    <property type="match status" value="1"/>
</dbReference>
<evidence type="ECO:0000256" key="2">
    <source>
        <dbReference type="ARBA" id="ARBA00009446"/>
    </source>
</evidence>
<dbReference type="AlphaFoldDB" id="E7A9M6"/>
<dbReference type="OrthoDB" id="9804262at2"/>
<evidence type="ECO:0000313" key="13">
    <source>
        <dbReference type="EMBL" id="CBY82552.1"/>
    </source>
</evidence>
<dbReference type="InterPro" id="IPR013497">
    <property type="entry name" value="Topo_IA_cen"/>
</dbReference>
<comment type="subunit">
    <text evidence="10">Monomer.</text>
</comment>
<dbReference type="SUPFAM" id="SSF57783">
    <property type="entry name" value="Zinc beta-ribbon"/>
    <property type="match status" value="3"/>
</dbReference>
<evidence type="ECO:0000256" key="7">
    <source>
        <dbReference type="ARBA" id="ARBA00023029"/>
    </source>
</evidence>
<dbReference type="HOGENOM" id="CLU_002929_4_3_7"/>
<dbReference type="PANTHER" id="PTHR42785:SF1">
    <property type="entry name" value="DNA TOPOISOMERASE"/>
    <property type="match status" value="1"/>
</dbReference>
<keyword evidence="8 10" id="KW-0238">DNA-binding</keyword>
<evidence type="ECO:0000256" key="5">
    <source>
        <dbReference type="ARBA" id="ARBA00022833"/>
    </source>
</evidence>
<feature type="domain" description="Topo IA-type catalytic" evidence="12">
    <location>
        <begin position="157"/>
        <end position="581"/>
    </location>
</feature>
<dbReference type="GeneID" id="36134160"/>
<reference evidence="13 14" key="1">
    <citation type="journal article" date="2011" name="Genome Biol. Evol.">
        <title>Comparative whole genome sequence analysis of the carcinogenic bacterial model pathogen Helicobacter felis.</title>
        <authorList>
            <person name="Arnold I.C."/>
            <person name="Zigova Z."/>
            <person name="Holden M."/>
            <person name="Lawley T.D."/>
            <person name="Rad R."/>
            <person name="Dougan G."/>
            <person name="Falkow S."/>
            <person name="Bentley S.D."/>
            <person name="Muller A."/>
        </authorList>
    </citation>
    <scope>NUCLEOTIDE SEQUENCE [LARGE SCALE GENOMIC DNA]</scope>
    <source>
        <strain evidence="14">ATCC 49179 / CCUG 28539 / NCTC 12436 / CS1</strain>
    </source>
</reference>
<evidence type="ECO:0000256" key="10">
    <source>
        <dbReference type="HAMAP-Rule" id="MF_00952"/>
    </source>
</evidence>
<dbReference type="InterPro" id="IPR006171">
    <property type="entry name" value="TOPRIM_dom"/>
</dbReference>
<dbReference type="InterPro" id="IPR013825">
    <property type="entry name" value="Topo_IA_cen_sub2"/>
</dbReference>
<gene>
    <name evidence="10 13" type="primary">topA</name>
    <name evidence="13" type="ordered locus">Hfelis_04680</name>
</gene>
<keyword evidence="4" id="KW-0863">Zinc-finger</keyword>
<dbReference type="SMART" id="SM00436">
    <property type="entry name" value="TOP1Bc"/>
    <property type="match status" value="1"/>
</dbReference>
<dbReference type="InterPro" id="IPR003601">
    <property type="entry name" value="Topo_IA_2"/>
</dbReference>
<feature type="site" description="Interaction with DNA" evidence="10">
    <location>
        <position position="168"/>
    </location>
</feature>
<dbReference type="KEGG" id="hfe:HFELIS_04680"/>
<dbReference type="HAMAP" id="MF_00952">
    <property type="entry name" value="Topoisom_1_prok"/>
    <property type="match status" value="1"/>
</dbReference>
<dbReference type="GO" id="GO:0003677">
    <property type="term" value="F:DNA binding"/>
    <property type="evidence" value="ECO:0007669"/>
    <property type="project" value="UniProtKB-KW"/>
</dbReference>
<comment type="similarity">
    <text evidence="2 10">Belongs to the type IA topoisomerase family.</text>
</comment>
<dbReference type="InterPro" id="IPR023405">
    <property type="entry name" value="Topo_IA_core_domain"/>
</dbReference>